<feature type="transmembrane region" description="Helical" evidence="1">
    <location>
        <begin position="44"/>
        <end position="70"/>
    </location>
</feature>
<evidence type="ECO:0000313" key="3">
    <source>
        <dbReference type="Proteomes" id="UP000033869"/>
    </source>
</evidence>
<sequence length="102" mass="11088">MNKELLLKTFRNTSGAAVYMFLVSQVMQNGSKLFGEKDSMFTPLVVLLLFSLSAAVVGGLVFGQSIILFLNKKNSEGIKAAIYSIGWLGIYTVLGLLLLLIV</sequence>
<evidence type="ECO:0000313" key="2">
    <source>
        <dbReference type="EMBL" id="KKS08726.1"/>
    </source>
</evidence>
<evidence type="ECO:0000256" key="1">
    <source>
        <dbReference type="SAM" id="Phobius"/>
    </source>
</evidence>
<keyword evidence="1" id="KW-1133">Transmembrane helix</keyword>
<keyword evidence="1" id="KW-0472">Membrane</keyword>
<dbReference type="Proteomes" id="UP000033869">
    <property type="component" value="Unassembled WGS sequence"/>
</dbReference>
<accession>A0A0G0YGQ6</accession>
<proteinExistence type="predicted"/>
<name>A0A0G0YGQ6_UNCC2</name>
<reference evidence="2 3" key="1">
    <citation type="journal article" date="2015" name="Nature">
        <title>rRNA introns, odd ribosomes, and small enigmatic genomes across a large radiation of phyla.</title>
        <authorList>
            <person name="Brown C.T."/>
            <person name="Hug L.A."/>
            <person name="Thomas B.C."/>
            <person name="Sharon I."/>
            <person name="Castelle C.J."/>
            <person name="Singh A."/>
            <person name="Wilkins M.J."/>
            <person name="Williams K.H."/>
            <person name="Banfield J.F."/>
        </authorList>
    </citation>
    <scope>NUCLEOTIDE SEQUENCE [LARGE SCALE GENOMIC DNA]</scope>
</reference>
<dbReference type="AlphaFoldDB" id="A0A0G0YGQ6"/>
<comment type="caution">
    <text evidence="2">The sequence shown here is derived from an EMBL/GenBank/DDBJ whole genome shotgun (WGS) entry which is preliminary data.</text>
</comment>
<feature type="transmembrane region" description="Helical" evidence="1">
    <location>
        <begin position="82"/>
        <end position="101"/>
    </location>
</feature>
<dbReference type="EMBL" id="LCBL01000005">
    <property type="protein sequence ID" value="KKS08726.1"/>
    <property type="molecule type" value="Genomic_DNA"/>
</dbReference>
<keyword evidence="1" id="KW-0812">Transmembrane</keyword>
<organism evidence="2 3">
    <name type="scientific">candidate division CPR2 bacterium GW2011_GWC1_41_48</name>
    <dbReference type="NCBI Taxonomy" id="1618344"/>
    <lineage>
        <taxon>Bacteria</taxon>
        <taxon>Bacteria division CPR2</taxon>
    </lineage>
</organism>
<gene>
    <name evidence="2" type="ORF">UU65_C0005G0037</name>
</gene>
<protein>
    <submittedName>
        <fullName evidence="2">Uncharacterized protein</fullName>
    </submittedName>
</protein>